<reference evidence="2 3" key="1">
    <citation type="submission" date="2019-06" db="EMBL/GenBank/DDBJ databases">
        <title>Draft genome of C. phoceense Strain 272.</title>
        <authorList>
            <person name="Pacheco L.G.C."/>
            <person name="Barberis C.M."/>
            <person name="Almuzara M.N."/>
            <person name="Traglia G.M."/>
            <person name="Santos C.S."/>
            <person name="Rocha D.J.P.G."/>
            <person name="Aguiar E.R.G.R."/>
            <person name="Vay C.A."/>
        </authorList>
    </citation>
    <scope>NUCLEOTIDE SEQUENCE [LARGE SCALE GENOMIC DNA]</scope>
    <source>
        <strain evidence="2 3">272</strain>
    </source>
</reference>
<gene>
    <name evidence="2" type="ORF">EJK80_09005</name>
</gene>
<keyword evidence="3" id="KW-1185">Reference proteome</keyword>
<dbReference type="RefSeq" id="WP_083297826.1">
    <property type="nucleotide sequence ID" value="NZ_JADPQA010000012.1"/>
</dbReference>
<sequence length="129" mass="13420">MAKTMPGTAPVPVALRVGGAFMALALVLLLFGVLSLVSDGWMVPYGVSPRFLLIVAAAALAGAFVTTSTEHRGSPAQVIGLVAALALVIASRFVSAQAIGHMAQYWLFLYAVAALLCALVIRRSLIPKD</sequence>
<accession>A0A540R659</accession>
<feature type="transmembrane region" description="Helical" evidence="1">
    <location>
        <begin position="49"/>
        <end position="66"/>
    </location>
</feature>
<dbReference type="GeneID" id="79853011"/>
<keyword evidence="1" id="KW-0472">Membrane</keyword>
<feature type="transmembrane region" description="Helical" evidence="1">
    <location>
        <begin position="78"/>
        <end position="99"/>
    </location>
</feature>
<organism evidence="2 3">
    <name type="scientific">Corynebacterium phoceense</name>
    <dbReference type="NCBI Taxonomy" id="1686286"/>
    <lineage>
        <taxon>Bacteria</taxon>
        <taxon>Bacillati</taxon>
        <taxon>Actinomycetota</taxon>
        <taxon>Actinomycetes</taxon>
        <taxon>Mycobacteriales</taxon>
        <taxon>Corynebacteriaceae</taxon>
        <taxon>Corynebacterium</taxon>
    </lineage>
</organism>
<proteinExistence type="predicted"/>
<evidence type="ECO:0000256" key="1">
    <source>
        <dbReference type="SAM" id="Phobius"/>
    </source>
</evidence>
<feature type="transmembrane region" description="Helical" evidence="1">
    <location>
        <begin position="105"/>
        <end position="121"/>
    </location>
</feature>
<feature type="transmembrane region" description="Helical" evidence="1">
    <location>
        <begin position="13"/>
        <end position="37"/>
    </location>
</feature>
<dbReference type="EMBL" id="VHIR01000012">
    <property type="protein sequence ID" value="TQE43137.1"/>
    <property type="molecule type" value="Genomic_DNA"/>
</dbReference>
<evidence type="ECO:0000313" key="2">
    <source>
        <dbReference type="EMBL" id="TQE43137.1"/>
    </source>
</evidence>
<evidence type="ECO:0000313" key="3">
    <source>
        <dbReference type="Proteomes" id="UP000318080"/>
    </source>
</evidence>
<dbReference type="AlphaFoldDB" id="A0A540R659"/>
<comment type="caution">
    <text evidence="2">The sequence shown here is derived from an EMBL/GenBank/DDBJ whole genome shotgun (WGS) entry which is preliminary data.</text>
</comment>
<dbReference type="Proteomes" id="UP000318080">
    <property type="component" value="Unassembled WGS sequence"/>
</dbReference>
<name>A0A540R659_9CORY</name>
<protein>
    <submittedName>
        <fullName evidence="2">Uncharacterized protein</fullName>
    </submittedName>
</protein>
<keyword evidence="1" id="KW-0812">Transmembrane</keyword>
<keyword evidence="1" id="KW-1133">Transmembrane helix</keyword>